<dbReference type="AlphaFoldDB" id="A0A163MFI2"/>
<dbReference type="Proteomes" id="UP000076796">
    <property type="component" value="Unassembled WGS sequence"/>
</dbReference>
<dbReference type="GeneID" id="97552943"/>
<dbReference type="OrthoDB" id="2656417at2"/>
<proteinExistence type="predicted"/>
<dbReference type="RefSeq" id="WP_063479704.1">
    <property type="nucleotide sequence ID" value="NZ_CP147845.1"/>
</dbReference>
<accession>A0A163MFI2</accession>
<gene>
    <name evidence="1" type="ORF">AWU65_07275</name>
</gene>
<sequence>MMGSPWSRWSVYEYMKHRFVRTGQVPDQDELQAEFAGIDQTELQEGIAEFETIATVWPGMEMQHATKID</sequence>
<protein>
    <submittedName>
        <fullName evidence="1">Uncharacterized protein</fullName>
    </submittedName>
</protein>
<evidence type="ECO:0000313" key="1">
    <source>
        <dbReference type="EMBL" id="KZS49014.1"/>
    </source>
</evidence>
<comment type="caution">
    <text evidence="1">The sequence shown here is derived from an EMBL/GenBank/DDBJ whole genome shotgun (WGS) entry which is preliminary data.</text>
</comment>
<dbReference type="EMBL" id="LWMH01000001">
    <property type="protein sequence ID" value="KZS49014.1"/>
    <property type="molecule type" value="Genomic_DNA"/>
</dbReference>
<organism evidence="1 2">
    <name type="scientific">Paenibacillus glucanolyticus</name>
    <dbReference type="NCBI Taxonomy" id="59843"/>
    <lineage>
        <taxon>Bacteria</taxon>
        <taxon>Bacillati</taxon>
        <taxon>Bacillota</taxon>
        <taxon>Bacilli</taxon>
        <taxon>Bacillales</taxon>
        <taxon>Paenibacillaceae</taxon>
        <taxon>Paenibacillus</taxon>
    </lineage>
</organism>
<keyword evidence="2" id="KW-1185">Reference proteome</keyword>
<evidence type="ECO:0000313" key="2">
    <source>
        <dbReference type="Proteomes" id="UP000076796"/>
    </source>
</evidence>
<name>A0A163MFI2_9BACL</name>
<reference evidence="1" key="1">
    <citation type="journal article" date="2016" name="Genome Announc.">
        <title>Draft genomes of two strains of Paenibacillus glucanolyticus with capability to degrade lignocellulose.</title>
        <authorList>
            <person name="Mathews S.L."/>
            <person name="Pawlak J."/>
            <person name="Grunden A.M."/>
        </authorList>
    </citation>
    <scope>NUCLEOTIDE SEQUENCE [LARGE SCALE GENOMIC DNA]</scope>
    <source>
        <strain evidence="1">SLM1</strain>
    </source>
</reference>